<name>A0A4R1Q4K4_9FIRM</name>
<reference evidence="2 3" key="1">
    <citation type="submission" date="2019-03" db="EMBL/GenBank/DDBJ databases">
        <title>Genomic Encyclopedia of Type Strains, Phase IV (KMG-IV): sequencing the most valuable type-strain genomes for metagenomic binning, comparative biology and taxonomic classification.</title>
        <authorList>
            <person name="Goeker M."/>
        </authorList>
    </citation>
    <scope>NUCLEOTIDE SEQUENCE [LARGE SCALE GENOMIC DNA]</scope>
    <source>
        <strain evidence="2 3">DSM 15969</strain>
    </source>
</reference>
<dbReference type="Gene3D" id="3.40.50.300">
    <property type="entry name" value="P-loop containing nucleotide triphosphate hydrolases"/>
    <property type="match status" value="1"/>
</dbReference>
<evidence type="ECO:0000259" key="1">
    <source>
        <dbReference type="Pfam" id="PF01695"/>
    </source>
</evidence>
<sequence>MRESLLAKSGLEGVDIRQTFSSAMVDKYTRRLYQYLQHEWDRKQWIYIYSPKDIQSINPTGNGTGKSYTANAIANMLIDEGIPVLVSREIDMASQIQDTFGDKTGETEYALMGKYKAIQVLIIQDFGKQGCKTEWWPMKLYDIIDKRVISNKTTIFTSNHDITNLRVMEDRFGDNHGPAIRSRMVGKCGSHQNIWRLEGPDRRLQTGG</sequence>
<dbReference type="PANTHER" id="PTHR30050:SF4">
    <property type="entry name" value="ATP-BINDING PROTEIN RV3427C IN INSERTION SEQUENCE-RELATED"/>
    <property type="match status" value="1"/>
</dbReference>
<dbReference type="InterPro" id="IPR002611">
    <property type="entry name" value="IstB_ATP-bd"/>
</dbReference>
<evidence type="ECO:0000313" key="3">
    <source>
        <dbReference type="Proteomes" id="UP000295063"/>
    </source>
</evidence>
<protein>
    <submittedName>
        <fullName evidence="2">IstB-like ATP binding protein</fullName>
    </submittedName>
</protein>
<dbReference type="AlphaFoldDB" id="A0A4R1Q4K4"/>
<organism evidence="2 3">
    <name type="scientific">Anaerospora hongkongensis</name>
    <dbReference type="NCBI Taxonomy" id="244830"/>
    <lineage>
        <taxon>Bacteria</taxon>
        <taxon>Bacillati</taxon>
        <taxon>Bacillota</taxon>
        <taxon>Negativicutes</taxon>
        <taxon>Selenomonadales</taxon>
        <taxon>Sporomusaceae</taxon>
        <taxon>Anaerospora</taxon>
    </lineage>
</organism>
<proteinExistence type="predicted"/>
<dbReference type="SUPFAM" id="SSF52540">
    <property type="entry name" value="P-loop containing nucleoside triphosphate hydrolases"/>
    <property type="match status" value="1"/>
</dbReference>
<dbReference type="EMBL" id="SLUI01000001">
    <property type="protein sequence ID" value="TCL40014.1"/>
    <property type="molecule type" value="Genomic_DNA"/>
</dbReference>
<feature type="domain" description="IstB-like ATP-binding" evidence="1">
    <location>
        <begin position="61"/>
        <end position="188"/>
    </location>
</feature>
<evidence type="ECO:0000313" key="2">
    <source>
        <dbReference type="EMBL" id="TCL40014.1"/>
    </source>
</evidence>
<accession>A0A4R1Q4K4</accession>
<dbReference type="Pfam" id="PF01695">
    <property type="entry name" value="IstB_IS21"/>
    <property type="match status" value="1"/>
</dbReference>
<keyword evidence="3" id="KW-1185">Reference proteome</keyword>
<dbReference type="OrthoDB" id="9776217at2"/>
<gene>
    <name evidence="2" type="ORF">EV210_101214</name>
</gene>
<dbReference type="PANTHER" id="PTHR30050">
    <property type="entry name" value="CHROMOSOMAL REPLICATION INITIATOR PROTEIN DNAA"/>
    <property type="match status" value="1"/>
</dbReference>
<comment type="caution">
    <text evidence="2">The sequence shown here is derived from an EMBL/GenBank/DDBJ whole genome shotgun (WGS) entry which is preliminary data.</text>
</comment>
<dbReference type="GO" id="GO:0006260">
    <property type="term" value="P:DNA replication"/>
    <property type="evidence" value="ECO:0007669"/>
    <property type="project" value="TreeGrafter"/>
</dbReference>
<dbReference type="GO" id="GO:0005524">
    <property type="term" value="F:ATP binding"/>
    <property type="evidence" value="ECO:0007669"/>
    <property type="project" value="InterPro"/>
</dbReference>
<dbReference type="Proteomes" id="UP000295063">
    <property type="component" value="Unassembled WGS sequence"/>
</dbReference>
<dbReference type="InterPro" id="IPR027417">
    <property type="entry name" value="P-loop_NTPase"/>
</dbReference>